<reference evidence="1 2" key="1">
    <citation type="submission" date="2017-02" db="EMBL/GenBank/DDBJ databases">
        <authorList>
            <person name="Peterson S.W."/>
        </authorList>
    </citation>
    <scope>NUCLEOTIDE SEQUENCE [LARGE SCALE GENOMIC DNA]</scope>
    <source>
        <strain evidence="1 2">ATCC BAA-1030</strain>
    </source>
</reference>
<protein>
    <submittedName>
        <fullName evidence="1">Uncharacterized protein</fullName>
    </submittedName>
</protein>
<organism evidence="1 2">
    <name type="scientific">Pilibacter termitis</name>
    <dbReference type="NCBI Taxonomy" id="263852"/>
    <lineage>
        <taxon>Bacteria</taxon>
        <taxon>Bacillati</taxon>
        <taxon>Bacillota</taxon>
        <taxon>Bacilli</taxon>
        <taxon>Lactobacillales</taxon>
        <taxon>Enterococcaceae</taxon>
        <taxon>Pilibacter</taxon>
    </lineage>
</organism>
<dbReference type="Proteomes" id="UP000190328">
    <property type="component" value="Unassembled WGS sequence"/>
</dbReference>
<dbReference type="AlphaFoldDB" id="A0A1T4PR57"/>
<proteinExistence type="predicted"/>
<keyword evidence="2" id="KW-1185">Reference proteome</keyword>
<sequence length="427" mass="48071">MTNVNKDTLIEADISSQQKRVKELNAVFFSKDIHSPKLVFDLTNNGEEMDYTTLTDKKVIFVFQVGEIPMTVLDLNVETINEKEYLTVELPPEWSGYVGKISVSPILQDAHGQVDVGQFVFKMAKSLGDDTLPKLEEVLYGQFGKEFVALKDYLETELFTFSARLIEKEGDVQAIKQDIEQLLAVTTALENMDFSSFATREMLDTVFAQLVANAPEELNNFKAVADFILDLEQNMLRKEEVPPLPDFNEYQKAPTGKGWTSGMATLNNSGTTFLGSKNTGSESEKEPVYNATRNYVTSQTERAYIYCNNKTGTDLYRTDEVVLVIPRINSAGDIARTYSGGYFPRCLFLKLPEATKEFSGLLTYKNQEIAGIKTFMEIPEITATLEETNLTKSHQLVPKFYVDNRLNDLTTTIAQLQTRIEELESGT</sequence>
<accession>A0A1T4PR57</accession>
<gene>
    <name evidence="1" type="ORF">SAMN02745116_01887</name>
</gene>
<evidence type="ECO:0000313" key="1">
    <source>
        <dbReference type="EMBL" id="SJZ93766.1"/>
    </source>
</evidence>
<dbReference type="RefSeq" id="WP_078807810.1">
    <property type="nucleotide sequence ID" value="NZ_FUXI01000022.1"/>
</dbReference>
<name>A0A1T4PR57_9ENTE</name>
<dbReference type="OrthoDB" id="2193377at2"/>
<evidence type="ECO:0000313" key="2">
    <source>
        <dbReference type="Proteomes" id="UP000190328"/>
    </source>
</evidence>
<dbReference type="STRING" id="263852.SAMN02745116_01887"/>
<dbReference type="EMBL" id="FUXI01000022">
    <property type="protein sequence ID" value="SJZ93766.1"/>
    <property type="molecule type" value="Genomic_DNA"/>
</dbReference>